<gene>
    <name evidence="5" type="ORF">PYCCODRAFT_1458655</name>
</gene>
<dbReference type="STRING" id="1353009.A0A1Y2IQ61"/>
<evidence type="ECO:0000313" key="5">
    <source>
        <dbReference type="EMBL" id="OSD03256.1"/>
    </source>
</evidence>
<sequence>MFLRRAYLGGRRNALRLTVPPARLRHSTSSLVVEQENVSSEPASPVHGTPEDVLVYHEQINFKNAIKSFHQTIAHSKVSARASYDALRAYLDEARESIPPLSPTSQQLLWRAFSLLARSRSEDDYDILVDGVWRFARLQKMSVDKYAQEVFSRIIAHREPKTAYQWLIASAKIPAVSYASELPAWRELLELAAELRNQHVVDSAFRHLREELGLHITKETALMVFEASFRTRPASRTYHYQTPPFTFIKHVINILPSHRIPFDNATLRTIVDGYIRDGHEEYAQEAEFVYVSALGNSKDVSREHFNRIIAEISSRKDRELVARACKRFIHIGLTPSEDTLLAVLGDSFHIHDLSFWQRQLRVAATPKVIGSLMNQRAARQASVIELYQYAQTKGIKLTGEMLYHVVKPLLTSRGVEKPTDQAIDQALDLYRDFIERLRREEQSGQGHAKQTPEVNFFSSSPDIPSTPPEKANDMSPNAATYQLLIRALTASKNIEKYLPVAISLIGDMQGFGMRLDPQTTASVLILLMNASATPEEAYEMYRIVCSSQQIKGASLNEEGYVAVLDAFCKLPTWPGGIPSTQLYFSIIDDMRKRGVRLGPKMYTVILAQMGKLATAALKNDDIAAQEIIAKAIMRTHNKITLNPSFTPDTPLYNQLMDAYQRAGCFVEACRVWQMLYASGRFSAASVSIILDACAYARAYDMAVRIYSMLKDVRFPLTIKNWNTYLECLCRVGKLDEAVKVACLEMAHRDDGVEPDAESVRILLKFAMRTNQEMEVRSRLKRYLPRLCSTMPEFAPS</sequence>
<feature type="region of interest" description="Disordered" evidence="3">
    <location>
        <begin position="440"/>
        <end position="475"/>
    </location>
</feature>
<protein>
    <recommendedName>
        <fullName evidence="4">FHA domain-containing protein</fullName>
    </recommendedName>
</protein>
<accession>A0A1Y2IQ61</accession>
<dbReference type="PROSITE" id="PS51375">
    <property type="entry name" value="PPR"/>
    <property type="match status" value="1"/>
</dbReference>
<dbReference type="InterPro" id="IPR011990">
    <property type="entry name" value="TPR-like_helical_dom_sf"/>
</dbReference>
<dbReference type="Proteomes" id="UP000193067">
    <property type="component" value="Unassembled WGS sequence"/>
</dbReference>
<keyword evidence="1" id="KW-0677">Repeat</keyword>
<dbReference type="InterPro" id="IPR002885">
    <property type="entry name" value="PPR_rpt"/>
</dbReference>
<dbReference type="OrthoDB" id="185373at2759"/>
<keyword evidence="6" id="KW-1185">Reference proteome</keyword>
<name>A0A1Y2IQ61_TRAC3</name>
<dbReference type="InterPro" id="IPR000253">
    <property type="entry name" value="FHA_dom"/>
</dbReference>
<dbReference type="EMBL" id="KZ084101">
    <property type="protein sequence ID" value="OSD03256.1"/>
    <property type="molecule type" value="Genomic_DNA"/>
</dbReference>
<evidence type="ECO:0000256" key="2">
    <source>
        <dbReference type="PROSITE-ProRule" id="PRU00708"/>
    </source>
</evidence>
<dbReference type="Pfam" id="PF01535">
    <property type="entry name" value="PPR"/>
    <property type="match status" value="2"/>
</dbReference>
<feature type="compositionally biased region" description="Polar residues" evidence="3">
    <location>
        <begin position="452"/>
        <end position="463"/>
    </location>
</feature>
<proteinExistence type="predicted"/>
<evidence type="ECO:0000256" key="1">
    <source>
        <dbReference type="ARBA" id="ARBA00022737"/>
    </source>
</evidence>
<dbReference type="AlphaFoldDB" id="A0A1Y2IQ61"/>
<evidence type="ECO:0000313" key="6">
    <source>
        <dbReference type="Proteomes" id="UP000193067"/>
    </source>
</evidence>
<feature type="domain" description="FHA" evidence="4">
    <location>
        <begin position="607"/>
        <end position="671"/>
    </location>
</feature>
<organism evidence="5 6">
    <name type="scientific">Trametes coccinea (strain BRFM310)</name>
    <name type="common">Pycnoporus coccineus</name>
    <dbReference type="NCBI Taxonomy" id="1353009"/>
    <lineage>
        <taxon>Eukaryota</taxon>
        <taxon>Fungi</taxon>
        <taxon>Dikarya</taxon>
        <taxon>Basidiomycota</taxon>
        <taxon>Agaricomycotina</taxon>
        <taxon>Agaricomycetes</taxon>
        <taxon>Polyporales</taxon>
        <taxon>Polyporaceae</taxon>
        <taxon>Trametes</taxon>
    </lineage>
</organism>
<dbReference type="Gene3D" id="1.25.40.10">
    <property type="entry name" value="Tetratricopeptide repeat domain"/>
    <property type="match status" value="2"/>
</dbReference>
<dbReference type="PANTHER" id="PTHR47942:SF63">
    <property type="entry name" value="PENTATRICOPEPTIDE REPEAT-CONTAINING PROTEIN"/>
    <property type="match status" value="1"/>
</dbReference>
<reference evidence="5 6" key="1">
    <citation type="journal article" date="2015" name="Biotechnol. Biofuels">
        <title>Enhanced degradation of softwood versus hardwood by the white-rot fungus Pycnoporus coccineus.</title>
        <authorList>
            <person name="Couturier M."/>
            <person name="Navarro D."/>
            <person name="Chevret D."/>
            <person name="Henrissat B."/>
            <person name="Piumi F."/>
            <person name="Ruiz-Duenas F.J."/>
            <person name="Martinez A.T."/>
            <person name="Grigoriev I.V."/>
            <person name="Riley R."/>
            <person name="Lipzen A."/>
            <person name="Berrin J.G."/>
            <person name="Master E.R."/>
            <person name="Rosso M.N."/>
        </authorList>
    </citation>
    <scope>NUCLEOTIDE SEQUENCE [LARGE SCALE GENOMIC DNA]</scope>
    <source>
        <strain evidence="5 6">BRFM310</strain>
    </source>
</reference>
<evidence type="ECO:0000256" key="3">
    <source>
        <dbReference type="SAM" id="MobiDB-lite"/>
    </source>
</evidence>
<dbReference type="PROSITE" id="PS50006">
    <property type="entry name" value="FHA_DOMAIN"/>
    <property type="match status" value="1"/>
</dbReference>
<dbReference type="NCBIfam" id="TIGR00756">
    <property type="entry name" value="PPR"/>
    <property type="match status" value="1"/>
</dbReference>
<feature type="repeat" description="PPR" evidence="2">
    <location>
        <begin position="648"/>
        <end position="682"/>
    </location>
</feature>
<evidence type="ECO:0000259" key="4">
    <source>
        <dbReference type="PROSITE" id="PS50006"/>
    </source>
</evidence>
<dbReference type="PANTHER" id="PTHR47942">
    <property type="entry name" value="TETRATRICOPEPTIDE REPEAT (TPR)-LIKE SUPERFAMILY PROTEIN-RELATED"/>
    <property type="match status" value="1"/>
</dbReference>
<dbReference type="InterPro" id="IPR051222">
    <property type="entry name" value="PPR/CCM1_RNA-binding"/>
</dbReference>